<name>A0ABW2BKD0_9HYPH</name>
<organism evidence="1 2">
    <name type="scientific">Methylobacterium komagatae</name>
    <dbReference type="NCBI Taxonomy" id="374425"/>
    <lineage>
        <taxon>Bacteria</taxon>
        <taxon>Pseudomonadati</taxon>
        <taxon>Pseudomonadota</taxon>
        <taxon>Alphaproteobacteria</taxon>
        <taxon>Hyphomicrobiales</taxon>
        <taxon>Methylobacteriaceae</taxon>
        <taxon>Methylobacterium</taxon>
    </lineage>
</organism>
<evidence type="ECO:0008006" key="3">
    <source>
        <dbReference type="Google" id="ProtNLM"/>
    </source>
</evidence>
<protein>
    <recommendedName>
        <fullName evidence="3">Flagellar FliJ protein</fullName>
    </recommendedName>
</protein>
<comment type="caution">
    <text evidence="1">The sequence shown here is derived from an EMBL/GenBank/DDBJ whole genome shotgun (WGS) entry which is preliminary data.</text>
</comment>
<keyword evidence="2" id="KW-1185">Reference proteome</keyword>
<proteinExistence type="predicted"/>
<gene>
    <name evidence="1" type="ORF">ACFQE0_15525</name>
</gene>
<dbReference type="Proteomes" id="UP001596292">
    <property type="component" value="Unassembled WGS sequence"/>
</dbReference>
<evidence type="ECO:0000313" key="1">
    <source>
        <dbReference type="EMBL" id="MFC6790898.1"/>
    </source>
</evidence>
<accession>A0ABW2BKD0</accession>
<evidence type="ECO:0000313" key="2">
    <source>
        <dbReference type="Proteomes" id="UP001596292"/>
    </source>
</evidence>
<dbReference type="RefSeq" id="WP_378971202.1">
    <property type="nucleotide sequence ID" value="NZ_JBHSWN010000001.1"/>
</dbReference>
<dbReference type="EMBL" id="JBHSWN010000001">
    <property type="protein sequence ID" value="MFC6790898.1"/>
    <property type="molecule type" value="Genomic_DNA"/>
</dbReference>
<sequence>MAHDPRRLERAQRLMRVQEQMRRVAEIELTATRDRAVAVEADRASLLAALGTGQFGELLLTAANRRLQGLAVQATEIEAERIRQADILRERGLAEKRAEALVDRAAQAQAKETERRALLDCLDGLGQRRPGDASLP</sequence>
<reference evidence="2" key="1">
    <citation type="journal article" date="2019" name="Int. J. Syst. Evol. Microbiol.">
        <title>The Global Catalogue of Microorganisms (GCM) 10K type strain sequencing project: providing services to taxonomists for standard genome sequencing and annotation.</title>
        <authorList>
            <consortium name="The Broad Institute Genomics Platform"/>
            <consortium name="The Broad Institute Genome Sequencing Center for Infectious Disease"/>
            <person name="Wu L."/>
            <person name="Ma J."/>
        </authorList>
    </citation>
    <scope>NUCLEOTIDE SEQUENCE [LARGE SCALE GENOMIC DNA]</scope>
    <source>
        <strain evidence="2">CCUG 48316</strain>
    </source>
</reference>